<dbReference type="AlphaFoldDB" id="A0A1L7NEX3"/>
<organism evidence="1 2">
    <name type="scientific">Pseudomonas putida</name>
    <name type="common">Arthrobacter siderocapsulatus</name>
    <dbReference type="NCBI Taxonomy" id="303"/>
    <lineage>
        <taxon>Bacteria</taxon>
        <taxon>Pseudomonadati</taxon>
        <taxon>Pseudomonadota</taxon>
        <taxon>Gammaproteobacteria</taxon>
        <taxon>Pseudomonadales</taxon>
        <taxon>Pseudomonadaceae</taxon>
        <taxon>Pseudomonas</taxon>
    </lineage>
</organism>
<sequence>MTDLMEVKTADLAGEALGWAVGQAEGLDMFLAPPQYGNPWRVFARYQATTTEHTKRYNPWEDWALGGKLIEKYQVSLSPPTSAVHRNFGYMDKRNGYYESGLWSSTIFSKERKYRRTALHHPNNPLIVAMQAIAQFELGDIVQVPKELIPCPA</sequence>
<reference evidence="1 2" key="1">
    <citation type="submission" date="2015-11" db="EMBL/GenBank/DDBJ databases">
        <title>Complete genome sequencing of a biphenyl-degrading bacterium, Pseudomonas putida KF715 (=NBRC110667).</title>
        <authorList>
            <person name="Suenaga H."/>
            <person name="Fujihara N."/>
            <person name="Watanabe T."/>
            <person name="Hirose J."/>
            <person name="Kimura N."/>
            <person name="Yamazoe A."/>
            <person name="Hosoyama A."/>
            <person name="Shimodaira J."/>
            <person name="Furukawa K."/>
        </authorList>
    </citation>
    <scope>NUCLEOTIDE SEQUENCE [LARGE SCALE GENOMIC DNA]</scope>
    <source>
        <strain evidence="1 2">KF715</strain>
    </source>
</reference>
<dbReference type="Pfam" id="PF10765">
    <property type="entry name" value="Phage_P22_NinX"/>
    <property type="match status" value="1"/>
</dbReference>
<evidence type="ECO:0000313" key="1">
    <source>
        <dbReference type="EMBL" id="BAW24010.1"/>
    </source>
</evidence>
<dbReference type="EMBL" id="AP015029">
    <property type="protein sequence ID" value="BAW24010.1"/>
    <property type="molecule type" value="Genomic_DNA"/>
</dbReference>
<protein>
    <recommendedName>
        <fullName evidence="3">DUF2591 domain-containing protein</fullName>
    </recommendedName>
</protein>
<dbReference type="Proteomes" id="UP000218731">
    <property type="component" value="Chromosome 1"/>
</dbReference>
<dbReference type="InterPro" id="IPR019701">
    <property type="entry name" value="Phage_P22_NinX"/>
</dbReference>
<name>A0A1L7NEX3_PSEPU</name>
<gene>
    <name evidence="1" type="ORF">KF715C_ch34370</name>
</gene>
<evidence type="ECO:0008006" key="3">
    <source>
        <dbReference type="Google" id="ProtNLM"/>
    </source>
</evidence>
<dbReference type="RefSeq" id="WP_096426320.1">
    <property type="nucleotide sequence ID" value="NZ_AP015029.1"/>
</dbReference>
<proteinExistence type="predicted"/>
<evidence type="ECO:0000313" key="2">
    <source>
        <dbReference type="Proteomes" id="UP000218731"/>
    </source>
</evidence>
<accession>A0A1L7NEX3</accession>